<protein>
    <submittedName>
        <fullName evidence="4">Extracellular serine protease</fullName>
        <ecNumber evidence="4">3.4.21.-</ecNumber>
    </submittedName>
</protein>
<dbReference type="GO" id="GO:0008233">
    <property type="term" value="F:peptidase activity"/>
    <property type="evidence" value="ECO:0007669"/>
    <property type="project" value="UniProtKB-KW"/>
</dbReference>
<dbReference type="AlphaFoldDB" id="A0A518CMI5"/>
<evidence type="ECO:0000256" key="2">
    <source>
        <dbReference type="SAM" id="SignalP"/>
    </source>
</evidence>
<sequence length="1171" mass="118418" precursor="true">MKLTPAYLFFLFSKRIPRTSILIAAGCVGLSGISLNAATFNVTDSATFATAIQNAVDGDVININSNVTLSSAPGHLTADVTVNGNNNTIDGADSYRPFFIESGSVEINNLTIQNGLGKGGNGADGYNGGGGGLGAGGAILVNDIAGLTLDNVNFSNNSAVGGDGGVYDPLIGFIGGGGGGVVGNASGASGGSYGGGDGGQSVGDQDGKDGGYAGGGGGSYYHNNIAGDGGFGGGGGGTTFGSPGTGGYGGANGLSDNGGGGAGFGGAIFVRSGGQLTIKNGSFSGGTVAGGSTGSFGGPGSAEGTGLFLHDVNAVFEIGNGETMTFEDAISGTSNGSLSKTGVGTLILSGTNNYSGGTTVTAGKLQGTTSGLQGDIANNSQVEFNQSTDGTYSGVMSGTGSLSKMGSGTVTLSGNNTYTGTTSINNGTLAISTNDNLGSGNVIFNGGTLKTLQTFDTSRNFSLQGGGGTINTNGFDSTFSGVVSGSGNLNKLGSGTLTLSGTNTYTGTTGINSGTLAISTNDNLGSGNVIFDGGTLKTLQSFDNSRDYSIQAGGGGVDTNGFNSTFSGVISGSGSLNKNGTGTLSLTGNNTYTGDTRVFAGRLAVNGSITSDTTVNSGAELGGNGTITGNLINNGTLATGNSIGALNVIGTHTSNSGSSIEIELQPSANPVAGTDNDHLNVTGNAVINGGNVAVKGGGYINSQTFTNGAEYTFLSASGGVTGTYDSIADDLAFFDAILGYTGTSAFFTLQALETDFAALSQTGNQGSVGQYIDDNSQGATGDFGNIIDQLRFATNGQVNTALSQLDGAVYGSGGQFGVHTTTFMLMNITQQLRSTMNSVNGNGSGYVRTNNYRSPGYTDTLTASPGISLVSYEQSNPSHFFTPVACHCQSALEWRGWVTGYGLGGSAETDGNAAGINYRMGGSTFGIEKDIDQDTRLGFFGGYVGSYIQQDGMNQNLDIDGGNFGTILTHTQGDWYTIALSGLQFDDYDSTRQVNIAGTIFEAEGESEGWQGFLYGEQGLNFVVAPGVLWQPYLGMQYVYARQNSFSETGAPGINLDVAGVDTHSLRGILGSRVALTDITLMDNFNVTPEVRAMWIHEFLEPTSPVNAQFAGVGGAGYSVNGLNLGRDWAVLGTGVSTQLTNHWEVRADYNSQFNDRQVFHLGSGTLTYSW</sequence>
<dbReference type="Gene3D" id="2.40.128.130">
    <property type="entry name" value="Autotransporter beta-domain"/>
    <property type="match status" value="1"/>
</dbReference>
<evidence type="ECO:0000313" key="4">
    <source>
        <dbReference type="EMBL" id="QDU80440.1"/>
    </source>
</evidence>
<dbReference type="InterPro" id="IPR012332">
    <property type="entry name" value="Autotransporter_pectin_lyase_C"/>
</dbReference>
<dbReference type="EMBL" id="CP036281">
    <property type="protein sequence ID" value="QDU80440.1"/>
    <property type="molecule type" value="Genomic_DNA"/>
</dbReference>
<dbReference type="InterPro" id="IPR036709">
    <property type="entry name" value="Autotransporte_beta_dom_sf"/>
</dbReference>
<dbReference type="PANTHER" id="PTHR35037:SF3">
    <property type="entry name" value="C-TERMINAL REGION OF AIDA-LIKE PROTEIN"/>
    <property type="match status" value="1"/>
</dbReference>
<dbReference type="InterPro" id="IPR051551">
    <property type="entry name" value="Autotransporter_adhesion"/>
</dbReference>
<dbReference type="Pfam" id="PF03797">
    <property type="entry name" value="Autotransporter"/>
    <property type="match status" value="1"/>
</dbReference>
<accession>A0A518CMI5</accession>
<evidence type="ECO:0000259" key="3">
    <source>
        <dbReference type="PROSITE" id="PS51208"/>
    </source>
</evidence>
<dbReference type="InterPro" id="IPR013425">
    <property type="entry name" value="Autotrns_rpt"/>
</dbReference>
<keyword evidence="1 2" id="KW-0732">Signal</keyword>
<dbReference type="SUPFAM" id="SSF51126">
    <property type="entry name" value="Pectin lyase-like"/>
    <property type="match status" value="1"/>
</dbReference>
<dbReference type="RefSeq" id="WP_144995721.1">
    <property type="nucleotide sequence ID" value="NZ_CP036281.1"/>
</dbReference>
<evidence type="ECO:0000256" key="1">
    <source>
        <dbReference type="ARBA" id="ARBA00022729"/>
    </source>
</evidence>
<dbReference type="SUPFAM" id="SSF103515">
    <property type="entry name" value="Autotransporter"/>
    <property type="match status" value="1"/>
</dbReference>
<organism evidence="4 5">
    <name type="scientific">Polystyrenella longa</name>
    <dbReference type="NCBI Taxonomy" id="2528007"/>
    <lineage>
        <taxon>Bacteria</taxon>
        <taxon>Pseudomonadati</taxon>
        <taxon>Planctomycetota</taxon>
        <taxon>Planctomycetia</taxon>
        <taxon>Planctomycetales</taxon>
        <taxon>Planctomycetaceae</taxon>
        <taxon>Polystyrenella</taxon>
    </lineage>
</organism>
<dbReference type="Gene3D" id="2.160.20.20">
    <property type="match status" value="2"/>
</dbReference>
<keyword evidence="4" id="KW-0645">Protease</keyword>
<evidence type="ECO:0000313" key="5">
    <source>
        <dbReference type="Proteomes" id="UP000317178"/>
    </source>
</evidence>
<name>A0A518CMI5_9PLAN</name>
<feature type="domain" description="Autotransporter" evidence="3">
    <location>
        <begin position="889"/>
        <end position="1171"/>
    </location>
</feature>
<dbReference type="InterPro" id="IPR011050">
    <property type="entry name" value="Pectin_lyase_fold/virulence"/>
</dbReference>
<dbReference type="KEGG" id="plon:Pla110_21700"/>
<dbReference type="NCBIfam" id="TIGR02601">
    <property type="entry name" value="autotrns_rpt"/>
    <property type="match status" value="4"/>
</dbReference>
<keyword evidence="4" id="KW-0378">Hydrolase</keyword>
<gene>
    <name evidence="4" type="ORF">Pla110_21700</name>
</gene>
<feature type="chain" id="PRO_5021739120" evidence="2">
    <location>
        <begin position="38"/>
        <end position="1171"/>
    </location>
</feature>
<feature type="signal peptide" evidence="2">
    <location>
        <begin position="1"/>
        <end position="37"/>
    </location>
</feature>
<dbReference type="PROSITE" id="PS51208">
    <property type="entry name" value="AUTOTRANSPORTER"/>
    <property type="match status" value="1"/>
</dbReference>
<dbReference type="InterPro" id="IPR005546">
    <property type="entry name" value="Autotransporte_beta"/>
</dbReference>
<dbReference type="Proteomes" id="UP000317178">
    <property type="component" value="Chromosome"/>
</dbReference>
<dbReference type="PANTHER" id="PTHR35037">
    <property type="entry name" value="C-TERMINAL REGION OF AIDA-LIKE PROTEIN"/>
    <property type="match status" value="1"/>
</dbReference>
<proteinExistence type="predicted"/>
<keyword evidence="5" id="KW-1185">Reference proteome</keyword>
<dbReference type="Pfam" id="PF12951">
    <property type="entry name" value="PATR"/>
    <property type="match status" value="4"/>
</dbReference>
<dbReference type="SMART" id="SM00869">
    <property type="entry name" value="Autotransporter"/>
    <property type="match status" value="1"/>
</dbReference>
<dbReference type="OrthoDB" id="215676at2"/>
<dbReference type="GO" id="GO:0006508">
    <property type="term" value="P:proteolysis"/>
    <property type="evidence" value="ECO:0007669"/>
    <property type="project" value="UniProtKB-KW"/>
</dbReference>
<dbReference type="EC" id="3.4.21.-" evidence="4"/>
<reference evidence="4 5" key="1">
    <citation type="submission" date="2019-02" db="EMBL/GenBank/DDBJ databases">
        <title>Deep-cultivation of Planctomycetes and their phenomic and genomic characterization uncovers novel biology.</title>
        <authorList>
            <person name="Wiegand S."/>
            <person name="Jogler M."/>
            <person name="Boedeker C."/>
            <person name="Pinto D."/>
            <person name="Vollmers J."/>
            <person name="Rivas-Marin E."/>
            <person name="Kohn T."/>
            <person name="Peeters S.H."/>
            <person name="Heuer A."/>
            <person name="Rast P."/>
            <person name="Oberbeckmann S."/>
            <person name="Bunk B."/>
            <person name="Jeske O."/>
            <person name="Meyerdierks A."/>
            <person name="Storesund J.E."/>
            <person name="Kallscheuer N."/>
            <person name="Luecker S."/>
            <person name="Lage O.M."/>
            <person name="Pohl T."/>
            <person name="Merkel B.J."/>
            <person name="Hornburger P."/>
            <person name="Mueller R.-W."/>
            <person name="Bruemmer F."/>
            <person name="Labrenz M."/>
            <person name="Spormann A.M."/>
            <person name="Op den Camp H."/>
            <person name="Overmann J."/>
            <person name="Amann R."/>
            <person name="Jetten M.S.M."/>
            <person name="Mascher T."/>
            <person name="Medema M.H."/>
            <person name="Devos D.P."/>
            <person name="Kaster A.-K."/>
            <person name="Ovreas L."/>
            <person name="Rohde M."/>
            <person name="Galperin M.Y."/>
            <person name="Jogler C."/>
        </authorList>
    </citation>
    <scope>NUCLEOTIDE SEQUENCE [LARGE SCALE GENOMIC DNA]</scope>
    <source>
        <strain evidence="4 5">Pla110</strain>
    </source>
</reference>